<feature type="region of interest" description="Disordered" evidence="1">
    <location>
        <begin position="36"/>
        <end position="76"/>
    </location>
</feature>
<evidence type="ECO:0000256" key="2">
    <source>
        <dbReference type="SAM" id="SignalP"/>
    </source>
</evidence>
<accession>A0ABU7ZB73</accession>
<feature type="compositionally biased region" description="Low complexity" evidence="1">
    <location>
        <begin position="174"/>
        <end position="185"/>
    </location>
</feature>
<name>A0ABU7ZB73_9MICO</name>
<feature type="region of interest" description="Disordered" evidence="1">
    <location>
        <begin position="174"/>
        <end position="198"/>
    </location>
</feature>
<keyword evidence="2" id="KW-0732">Signal</keyword>
<evidence type="ECO:0000256" key="1">
    <source>
        <dbReference type="SAM" id="MobiDB-lite"/>
    </source>
</evidence>
<reference evidence="3" key="1">
    <citation type="journal article" date="2024" name="Antonie Van Leeuwenhoek">
        <title>Isoptericola haloaureus sp. nov., a dimorphic actinobacterium isolated from mangrove sediments of southeast India, implicating biosaline agricultural significance through nitrogen fixation and salt tolerance genes.</title>
        <authorList>
            <person name="Prathaban M."/>
            <person name="Prathiviraj R."/>
            <person name="Ravichandran M."/>
            <person name="Natarajan S.D."/>
            <person name="Sobanaa M."/>
            <person name="Hari Krishna Kumar S."/>
            <person name="Chandrasekar V."/>
            <person name="Selvin J."/>
        </authorList>
    </citation>
    <scope>NUCLEOTIDE SEQUENCE</scope>
    <source>
        <strain evidence="3">MP1014</strain>
    </source>
</reference>
<dbReference type="Proteomes" id="UP001310387">
    <property type="component" value="Unassembled WGS sequence"/>
</dbReference>
<comment type="caution">
    <text evidence="3">The sequence shown here is derived from an EMBL/GenBank/DDBJ whole genome shotgun (WGS) entry which is preliminary data.</text>
</comment>
<evidence type="ECO:0000313" key="4">
    <source>
        <dbReference type="Proteomes" id="UP001310387"/>
    </source>
</evidence>
<keyword evidence="4" id="KW-1185">Reference proteome</keyword>
<feature type="chain" id="PRO_5046276440" evidence="2">
    <location>
        <begin position="35"/>
        <end position="302"/>
    </location>
</feature>
<protein>
    <submittedName>
        <fullName evidence="3">DUF2599 domain-containing protein</fullName>
    </submittedName>
</protein>
<dbReference type="RefSeq" id="WP_332903139.1">
    <property type="nucleotide sequence ID" value="NZ_JBAGLP010000120.1"/>
</dbReference>
<dbReference type="InterPro" id="IPR019719">
    <property type="entry name" value="DUF2599"/>
</dbReference>
<feature type="compositionally biased region" description="Low complexity" evidence="1">
    <location>
        <begin position="53"/>
        <end position="66"/>
    </location>
</feature>
<proteinExistence type="predicted"/>
<organism evidence="3 4">
    <name type="scientific">Isoptericola haloaureus</name>
    <dbReference type="NCBI Taxonomy" id="1542902"/>
    <lineage>
        <taxon>Bacteria</taxon>
        <taxon>Bacillati</taxon>
        <taxon>Actinomycetota</taxon>
        <taxon>Actinomycetes</taxon>
        <taxon>Micrococcales</taxon>
        <taxon>Promicromonosporaceae</taxon>
        <taxon>Isoptericola</taxon>
    </lineage>
</organism>
<dbReference type="PROSITE" id="PS51257">
    <property type="entry name" value="PROKAR_LIPOPROTEIN"/>
    <property type="match status" value="1"/>
</dbReference>
<reference evidence="3" key="2">
    <citation type="submission" date="2024-02" db="EMBL/GenBank/DDBJ databases">
        <authorList>
            <person name="Prathaban M."/>
            <person name="Mythili R."/>
            <person name="Sharmila Devi N."/>
            <person name="Sobanaa M."/>
            <person name="Prathiviraj R."/>
            <person name="Selvin J."/>
        </authorList>
    </citation>
    <scope>NUCLEOTIDE SEQUENCE</scope>
    <source>
        <strain evidence="3">MP1014</strain>
    </source>
</reference>
<dbReference type="EMBL" id="JBAGLP010000120">
    <property type="protein sequence ID" value="MEG3616683.1"/>
    <property type="molecule type" value="Genomic_DNA"/>
</dbReference>
<gene>
    <name evidence="3" type="ORF">V5O49_16270</name>
</gene>
<evidence type="ECO:0000313" key="3">
    <source>
        <dbReference type="EMBL" id="MEG3616683.1"/>
    </source>
</evidence>
<dbReference type="Pfam" id="PF10783">
    <property type="entry name" value="DUF2599"/>
    <property type="match status" value="1"/>
</dbReference>
<sequence length="302" mass="29937">MQRSPAPRGFFAPARGVAVTVCLVVALGACGPDADPEGAAAGATGEPAPPATASPTTDPTTAMPGTSTPPAPSAAGQHLRVAAGDVVVDLAGDWPEGSAPRVAGTETSRTVSTGTGTLPLTFSLDDGGFVRHADGSVSVLDADGGTPVGGLTRPDGPATFRDVDPQHLELVSTTGAAGAASADDGTSGDGRATPGDGAREEVVTTLGTAGVAAASWGEREGGRSLAVDATDWARSAGTAGVELVWAELAAAHPEVDTPTMRDQLVCHALGAPDKATWNLEPWRPDVGLVAVLAARCNPTDEG</sequence>
<feature type="signal peptide" evidence="2">
    <location>
        <begin position="1"/>
        <end position="34"/>
    </location>
</feature>
<feature type="compositionally biased region" description="Low complexity" evidence="1">
    <location>
        <begin position="36"/>
        <end position="46"/>
    </location>
</feature>